<proteinExistence type="predicted"/>
<dbReference type="EMBL" id="CAJGYO010000010">
    <property type="protein sequence ID" value="CAD6258444.1"/>
    <property type="molecule type" value="Genomic_DNA"/>
</dbReference>
<reference evidence="1" key="1">
    <citation type="submission" date="2020-10" db="EMBL/GenBank/DDBJ databases">
        <authorList>
            <person name="Han B."/>
            <person name="Lu T."/>
            <person name="Zhao Q."/>
            <person name="Huang X."/>
            <person name="Zhao Y."/>
        </authorList>
    </citation>
    <scope>NUCLEOTIDE SEQUENCE</scope>
</reference>
<evidence type="ECO:0000313" key="1">
    <source>
        <dbReference type="EMBL" id="CAD6258444.1"/>
    </source>
</evidence>
<dbReference type="Proteomes" id="UP000604825">
    <property type="component" value="Unassembled WGS sequence"/>
</dbReference>
<gene>
    <name evidence="1" type="ORF">NCGR_LOCUS41916</name>
</gene>
<dbReference type="AlphaFoldDB" id="A0A811QHH2"/>
<accession>A0A811QHH2</accession>
<comment type="caution">
    <text evidence="1">The sequence shown here is derived from an EMBL/GenBank/DDBJ whole genome shotgun (WGS) entry which is preliminary data.</text>
</comment>
<evidence type="ECO:0000313" key="2">
    <source>
        <dbReference type="Proteomes" id="UP000604825"/>
    </source>
</evidence>
<sequence length="68" mass="7413">MGDDNKVESVYDLVSWMNKVGTNFEGCQAEMKAVPDTDKLLPTKAVMYPSTLVAQGLVSGYTPPQSQM</sequence>
<organism evidence="1 2">
    <name type="scientific">Miscanthus lutarioriparius</name>
    <dbReference type="NCBI Taxonomy" id="422564"/>
    <lineage>
        <taxon>Eukaryota</taxon>
        <taxon>Viridiplantae</taxon>
        <taxon>Streptophyta</taxon>
        <taxon>Embryophyta</taxon>
        <taxon>Tracheophyta</taxon>
        <taxon>Spermatophyta</taxon>
        <taxon>Magnoliopsida</taxon>
        <taxon>Liliopsida</taxon>
        <taxon>Poales</taxon>
        <taxon>Poaceae</taxon>
        <taxon>PACMAD clade</taxon>
        <taxon>Panicoideae</taxon>
        <taxon>Andropogonodae</taxon>
        <taxon>Andropogoneae</taxon>
        <taxon>Saccharinae</taxon>
        <taxon>Miscanthus</taxon>
    </lineage>
</organism>
<keyword evidence="2" id="KW-1185">Reference proteome</keyword>
<name>A0A811QHH2_9POAL</name>
<protein>
    <submittedName>
        <fullName evidence="1">Uncharacterized protein</fullName>
    </submittedName>
</protein>